<dbReference type="Proteomes" id="UP000245793">
    <property type="component" value="Unassembled WGS sequence"/>
</dbReference>
<sequence>MKKKHYNDEITDEEFEDLKVNYPDSIKKDYVPFEESNLKRFHNSMSVKVPPEIK</sequence>
<dbReference type="AlphaFoldDB" id="A0A2U1E6G5"/>
<keyword evidence="2" id="KW-1185">Reference proteome</keyword>
<accession>A0A2U1E6G5</accession>
<name>A0A2U1E6G5_9FIRM</name>
<reference evidence="1 2" key="1">
    <citation type="submission" date="2018-04" db="EMBL/GenBank/DDBJ databases">
        <title>Genomic Encyclopedia of Type Strains, Phase IV (KMG-IV): sequencing the most valuable type-strain genomes for metagenomic binning, comparative biology and taxonomic classification.</title>
        <authorList>
            <person name="Goeker M."/>
        </authorList>
    </citation>
    <scope>NUCLEOTIDE SEQUENCE [LARGE SCALE GENOMIC DNA]</scope>
    <source>
        <strain evidence="1 2">DSM 20705</strain>
    </source>
</reference>
<gene>
    <name evidence="1" type="ORF">C7381_1019</name>
</gene>
<comment type="caution">
    <text evidence="1">The sequence shown here is derived from an EMBL/GenBank/DDBJ whole genome shotgun (WGS) entry which is preliminary data.</text>
</comment>
<evidence type="ECO:0000313" key="2">
    <source>
        <dbReference type="Proteomes" id="UP000245793"/>
    </source>
</evidence>
<proteinExistence type="predicted"/>
<protein>
    <submittedName>
        <fullName evidence="1">Uncharacterized protein</fullName>
    </submittedName>
</protein>
<dbReference type="EMBL" id="QEKV01000001">
    <property type="protein sequence ID" value="PVY95485.1"/>
    <property type="molecule type" value="Genomic_DNA"/>
</dbReference>
<organism evidence="1 2">
    <name type="scientific">Ezakiella coagulans</name>
    <dbReference type="NCBI Taxonomy" id="46507"/>
    <lineage>
        <taxon>Bacteria</taxon>
        <taxon>Bacillati</taxon>
        <taxon>Bacillota</taxon>
        <taxon>Tissierellia</taxon>
        <taxon>Ezakiella</taxon>
    </lineage>
</organism>
<evidence type="ECO:0000313" key="1">
    <source>
        <dbReference type="EMBL" id="PVY95485.1"/>
    </source>
</evidence>